<dbReference type="Pfam" id="PF10263">
    <property type="entry name" value="SprT-like"/>
    <property type="match status" value="1"/>
</dbReference>
<dbReference type="GO" id="GO:0008237">
    <property type="term" value="F:metallopeptidase activity"/>
    <property type="evidence" value="ECO:0007669"/>
    <property type="project" value="UniProtKB-KW"/>
</dbReference>
<dbReference type="GO" id="GO:0006508">
    <property type="term" value="P:proteolysis"/>
    <property type="evidence" value="ECO:0007669"/>
    <property type="project" value="UniProtKB-KW"/>
</dbReference>
<name>A0A291FJ26_ECOLX</name>
<dbReference type="InterPro" id="IPR006640">
    <property type="entry name" value="SprT-like_domain"/>
</dbReference>
<proteinExistence type="predicted"/>
<keyword evidence="2" id="KW-0614">Plasmid</keyword>
<accession>A0A291FJ26</accession>
<sequence>MLGSLSGVLIMTRATERAYNELQQAFDFYNQRLFNGELPDCLITFQRGKNTMGYFSFRRFVAADGSGKMIDEIALNPEYFPAYPLIEVMQTLVHEQCHMWQFHFGNPSRKTYHNAQWAAKMESIGLMPSSTGRPGGAKVGQKINDYPIPGGRFQLVTLELFQGQFALSWFDRFPVQVEQQKDMTAVIEQWRETLAQAHQNAGSGIDIEAVLSMALLPSVTPQNGNADSEVIAGSNTSFVAAFEDKPKRNKAKYQCPGCGAAVWGKAGLNIHCGDCEQAFRES</sequence>
<dbReference type="AlphaFoldDB" id="A0A291FJ26"/>
<geneLocation type="plasmid" evidence="2">
    <name>unnamed</name>
</geneLocation>
<feature type="domain" description="SprT-like" evidence="1">
    <location>
        <begin position="22"/>
        <end position="126"/>
    </location>
</feature>
<keyword evidence="2" id="KW-0645">Protease</keyword>
<reference evidence="2" key="1">
    <citation type="submission" date="2016-10" db="EMBL/GenBank/DDBJ databases">
        <title>Occurrence of co-existing blaKPC-2 and mcr-1 in a clinical Escherichia coli isolate in China.</title>
        <authorList>
            <person name="Wang Z."/>
            <person name="Jiang H."/>
            <person name="Wang Y."/>
            <person name="Fang Y."/>
            <person name="Tyrrell J."/>
            <person name="Shen Y."/>
            <person name="Wang Y."/>
            <person name="Zhang R."/>
            <person name="Walsh T.R."/>
        </authorList>
    </citation>
    <scope>NUCLEOTIDE SEQUENCE</scope>
    <source>
        <strain evidence="2">Zeyy</strain>
        <plasmid evidence="2">unnamed</plasmid>
    </source>
</reference>
<protein>
    <submittedName>
        <fullName evidence="2">Metalloprotease</fullName>
    </submittedName>
</protein>
<organism evidence="2">
    <name type="scientific">Escherichia coli</name>
    <dbReference type="NCBI Taxonomy" id="562"/>
    <lineage>
        <taxon>Bacteria</taxon>
        <taxon>Pseudomonadati</taxon>
        <taxon>Pseudomonadota</taxon>
        <taxon>Gammaproteobacteria</taxon>
        <taxon>Enterobacterales</taxon>
        <taxon>Enterobacteriaceae</taxon>
        <taxon>Escherichia</taxon>
    </lineage>
</organism>
<evidence type="ECO:0000313" key="2">
    <source>
        <dbReference type="EMBL" id="ATG34053.1"/>
    </source>
</evidence>
<dbReference type="GO" id="GO:0006950">
    <property type="term" value="P:response to stress"/>
    <property type="evidence" value="ECO:0007669"/>
    <property type="project" value="UniProtKB-ARBA"/>
</dbReference>
<dbReference type="EMBL" id="KY062156">
    <property type="protein sequence ID" value="ATG34053.1"/>
    <property type="molecule type" value="Genomic_DNA"/>
</dbReference>
<keyword evidence="2" id="KW-0482">Metalloprotease</keyword>
<evidence type="ECO:0000259" key="1">
    <source>
        <dbReference type="Pfam" id="PF10263"/>
    </source>
</evidence>
<keyword evidence="2" id="KW-0378">Hydrolase</keyword>